<dbReference type="SUPFAM" id="SSF53850">
    <property type="entry name" value="Periplasmic binding protein-like II"/>
    <property type="match status" value="1"/>
</dbReference>
<feature type="signal peptide" evidence="2">
    <location>
        <begin position="1"/>
        <end position="19"/>
    </location>
</feature>
<proteinExistence type="inferred from homology"/>
<evidence type="ECO:0000313" key="3">
    <source>
        <dbReference type="EMBL" id="WIY48545.1"/>
    </source>
</evidence>
<accession>A0ABY9AP41</accession>
<comment type="similarity">
    <text evidence="1">Belongs to the UPF0065 (bug) family.</text>
</comment>
<name>A0ABY9AP41_PARCI</name>
<dbReference type="RefSeq" id="WP_011793674.1">
    <property type="nucleotide sequence ID" value="NZ_CP023687.1"/>
</dbReference>
<dbReference type="PANTHER" id="PTHR42928:SF5">
    <property type="entry name" value="BLR1237 PROTEIN"/>
    <property type="match status" value="1"/>
</dbReference>
<dbReference type="Pfam" id="PF03401">
    <property type="entry name" value="TctC"/>
    <property type="match status" value="1"/>
</dbReference>
<sequence>MKRKIVAALVAALPLLASAFPERPIKLIVPMAAGSITDVAARSVAEAMSQRLKQPVVVDNQQNLVGTMAAVRAAPDGYTLLIVGITNAATNVITMKSPPYDPRKDFTPIGQMAELPYLLVASTKLPAQTMKDLISYGKSHPDKLSYGYGSGSAQLATVRFTSMANFTATGVGYKGVPQAMTDLMGGTIDFVVADLNNGLQAARAGRVTALGVTSAKRSPLAPDVPTLHEQGLEGYDISVRFGLAGPAHLPASITEQLNAALREALNDPAVRQRFDGAGIAIVPSSPEVFARNIRDDIAKWSAIARDAGIAPQ</sequence>
<evidence type="ECO:0000256" key="2">
    <source>
        <dbReference type="SAM" id="SignalP"/>
    </source>
</evidence>
<dbReference type="InterPro" id="IPR042100">
    <property type="entry name" value="Bug_dom1"/>
</dbReference>
<keyword evidence="4" id="KW-1185">Reference proteome</keyword>
<organism evidence="3 4">
    <name type="scientific">Paracidovorax citrulli</name>
    <name type="common">Acidovorax citrulli</name>
    <dbReference type="NCBI Taxonomy" id="80869"/>
    <lineage>
        <taxon>Bacteria</taxon>
        <taxon>Pseudomonadati</taxon>
        <taxon>Pseudomonadota</taxon>
        <taxon>Betaproteobacteria</taxon>
        <taxon>Burkholderiales</taxon>
        <taxon>Comamonadaceae</taxon>
        <taxon>Paracidovorax</taxon>
    </lineage>
</organism>
<evidence type="ECO:0000256" key="1">
    <source>
        <dbReference type="ARBA" id="ARBA00006987"/>
    </source>
</evidence>
<feature type="chain" id="PRO_5046173385" evidence="2">
    <location>
        <begin position="20"/>
        <end position="312"/>
    </location>
</feature>
<gene>
    <name evidence="3" type="ORF">QRO08_22460</name>
</gene>
<dbReference type="InterPro" id="IPR005064">
    <property type="entry name" value="BUG"/>
</dbReference>
<dbReference type="Gene3D" id="3.40.190.150">
    <property type="entry name" value="Bordetella uptake gene, domain 1"/>
    <property type="match status" value="1"/>
</dbReference>
<dbReference type="PANTHER" id="PTHR42928">
    <property type="entry name" value="TRICARBOXYLATE-BINDING PROTEIN"/>
    <property type="match status" value="1"/>
</dbReference>
<dbReference type="EMBL" id="CP127363">
    <property type="protein sequence ID" value="WIY48545.1"/>
    <property type="molecule type" value="Genomic_DNA"/>
</dbReference>
<reference evidence="3 4" key="1">
    <citation type="submission" date="2023-06" db="EMBL/GenBank/DDBJ databases">
        <authorList>
            <person name="Ham H."/>
            <person name="Park D.S."/>
        </authorList>
    </citation>
    <scope>NUCLEOTIDE SEQUENCE [LARGE SCALE GENOMIC DNA]</scope>
    <source>
        <strain evidence="3 4">KACC 17005</strain>
    </source>
</reference>
<keyword evidence="2" id="KW-0732">Signal</keyword>
<dbReference type="Gene3D" id="3.40.190.10">
    <property type="entry name" value="Periplasmic binding protein-like II"/>
    <property type="match status" value="1"/>
</dbReference>
<dbReference type="PIRSF" id="PIRSF017082">
    <property type="entry name" value="YflP"/>
    <property type="match status" value="1"/>
</dbReference>
<evidence type="ECO:0000313" key="4">
    <source>
        <dbReference type="Proteomes" id="UP001242732"/>
    </source>
</evidence>
<protein>
    <submittedName>
        <fullName evidence="3">Tripartite tricarboxylate transporter substrate binding protein</fullName>
    </submittedName>
</protein>
<dbReference type="CDD" id="cd07012">
    <property type="entry name" value="PBP2_Bug_TTT"/>
    <property type="match status" value="1"/>
</dbReference>
<dbReference type="Proteomes" id="UP001242732">
    <property type="component" value="Chromosome"/>
</dbReference>